<comment type="caution">
    <text evidence="2">The sequence shown here is derived from an EMBL/GenBank/DDBJ whole genome shotgun (WGS) entry which is preliminary data.</text>
</comment>
<dbReference type="RefSeq" id="WP_071501292.1">
    <property type="nucleotide sequence ID" value="NZ_MORL01000001.1"/>
</dbReference>
<proteinExistence type="predicted"/>
<keyword evidence="1" id="KW-0812">Transmembrane</keyword>
<keyword evidence="3" id="KW-1185">Reference proteome</keyword>
<reference evidence="2 3" key="1">
    <citation type="submission" date="2016-10" db="EMBL/GenBank/DDBJ databases">
        <title>Arsenicibacter rosenii gen. nov., sp. nov., an efficient arsenic-methylating bacterium isolated from an arsenic-contaminated paddy soil.</title>
        <authorList>
            <person name="Huang K."/>
        </authorList>
    </citation>
    <scope>NUCLEOTIDE SEQUENCE [LARGE SCALE GENOMIC DNA]</scope>
    <source>
        <strain evidence="2 3">SM-1</strain>
    </source>
</reference>
<protein>
    <recommendedName>
        <fullName evidence="4">Lipopolysaccharide biosynthesis protein</fullName>
    </recommendedName>
</protein>
<accession>A0A1S2VS78</accession>
<gene>
    <name evidence="2" type="ORF">BLX24_01430</name>
</gene>
<evidence type="ECO:0008006" key="4">
    <source>
        <dbReference type="Google" id="ProtNLM"/>
    </source>
</evidence>
<sequence length="368" mass="41862">MESINKNNTYKSVERPLPPDQLSPKVVLLRIFSLKDVLKRYWKLMLAFTIMGAAIGKFIDISEERKPIYNATITFNLGGGNSGGGMGELGALASAFGLGGSAPEASIFVGDNFMIYALSRPVVEKTLMKTVKINGKDTLLVNYYIRHSGIRDKEWEDDDSLRSFYFDRAKKVTEYTKQEINAMSQIYTRVKSEISVTQPERKSSFMELWGGMQDEMLTKVFIETHLGTIEEDYRQKQNKKSLEVLALLEERRDSLYRLLTGNENRLARTLDQNQQMVVASGKIEETRLTRNSSFLSTQYYAAVQQAENMHLSMIKEAPLFTEISPVYLPLYKEVRTSIAMQAGLVLGLILSLLIVFFRETYISVMREA</sequence>
<dbReference type="OrthoDB" id="927034at2"/>
<dbReference type="AlphaFoldDB" id="A0A1S2VS78"/>
<dbReference type="EMBL" id="MORL01000001">
    <property type="protein sequence ID" value="OIN60788.1"/>
    <property type="molecule type" value="Genomic_DNA"/>
</dbReference>
<evidence type="ECO:0000313" key="3">
    <source>
        <dbReference type="Proteomes" id="UP000181790"/>
    </source>
</evidence>
<keyword evidence="1" id="KW-0472">Membrane</keyword>
<name>A0A1S2VS78_9BACT</name>
<organism evidence="2 3">
    <name type="scientific">Arsenicibacter rosenii</name>
    <dbReference type="NCBI Taxonomy" id="1750698"/>
    <lineage>
        <taxon>Bacteria</taxon>
        <taxon>Pseudomonadati</taxon>
        <taxon>Bacteroidota</taxon>
        <taxon>Cytophagia</taxon>
        <taxon>Cytophagales</taxon>
        <taxon>Spirosomataceae</taxon>
        <taxon>Arsenicibacter</taxon>
    </lineage>
</organism>
<dbReference type="Proteomes" id="UP000181790">
    <property type="component" value="Unassembled WGS sequence"/>
</dbReference>
<evidence type="ECO:0000313" key="2">
    <source>
        <dbReference type="EMBL" id="OIN60788.1"/>
    </source>
</evidence>
<evidence type="ECO:0000256" key="1">
    <source>
        <dbReference type="SAM" id="Phobius"/>
    </source>
</evidence>
<feature type="transmembrane region" description="Helical" evidence="1">
    <location>
        <begin position="338"/>
        <end position="357"/>
    </location>
</feature>
<keyword evidence="1" id="KW-1133">Transmembrane helix</keyword>